<sequence>MISGTFYLITCQACGNEYIEGTGRPLRVRIKEHLDGLSKSKTAFGYSPKVMPQNTEIQIGVTILLREPEVIARRTLEAFWITAKSPKMNRKDECIAITKELALYRGFDLWGRVVKAPYRPLGALVWYYWSAVRSSCSHLR</sequence>
<name>A0A016SGC2_9BILA</name>
<proteinExistence type="predicted"/>
<keyword evidence="2" id="KW-1185">Reference proteome</keyword>
<evidence type="ECO:0000313" key="2">
    <source>
        <dbReference type="Proteomes" id="UP000024635"/>
    </source>
</evidence>
<organism evidence="1 2">
    <name type="scientific">Ancylostoma ceylanicum</name>
    <dbReference type="NCBI Taxonomy" id="53326"/>
    <lineage>
        <taxon>Eukaryota</taxon>
        <taxon>Metazoa</taxon>
        <taxon>Ecdysozoa</taxon>
        <taxon>Nematoda</taxon>
        <taxon>Chromadorea</taxon>
        <taxon>Rhabditida</taxon>
        <taxon>Rhabditina</taxon>
        <taxon>Rhabditomorpha</taxon>
        <taxon>Strongyloidea</taxon>
        <taxon>Ancylostomatidae</taxon>
        <taxon>Ancylostomatinae</taxon>
        <taxon>Ancylostoma</taxon>
    </lineage>
</organism>
<reference evidence="2" key="1">
    <citation type="journal article" date="2015" name="Nat. Genet.">
        <title>The genome and transcriptome of the zoonotic hookworm Ancylostoma ceylanicum identify infection-specific gene families.</title>
        <authorList>
            <person name="Schwarz E.M."/>
            <person name="Hu Y."/>
            <person name="Antoshechkin I."/>
            <person name="Miller M.M."/>
            <person name="Sternberg P.W."/>
            <person name="Aroian R.V."/>
        </authorList>
    </citation>
    <scope>NUCLEOTIDE SEQUENCE</scope>
    <source>
        <strain evidence="2">HY135</strain>
    </source>
</reference>
<dbReference type="EMBL" id="JARK01001564">
    <property type="protein sequence ID" value="EYB89763.1"/>
    <property type="molecule type" value="Genomic_DNA"/>
</dbReference>
<evidence type="ECO:0000313" key="1">
    <source>
        <dbReference type="EMBL" id="EYB89763.1"/>
    </source>
</evidence>
<evidence type="ECO:0008006" key="3">
    <source>
        <dbReference type="Google" id="ProtNLM"/>
    </source>
</evidence>
<dbReference type="Proteomes" id="UP000024635">
    <property type="component" value="Unassembled WGS sequence"/>
</dbReference>
<gene>
    <name evidence="1" type="primary">Acey_s0228.g2885</name>
    <name evidence="1" type="ORF">Y032_0228g2885</name>
</gene>
<dbReference type="AlphaFoldDB" id="A0A016SGC2"/>
<protein>
    <recommendedName>
        <fullName evidence="3">GIY-YIG domain-containing protein</fullName>
    </recommendedName>
</protein>
<comment type="caution">
    <text evidence="1">The sequence shown here is derived from an EMBL/GenBank/DDBJ whole genome shotgun (WGS) entry which is preliminary data.</text>
</comment>
<accession>A0A016SGC2</accession>